<dbReference type="AlphaFoldDB" id="A0A1F8GZ41"/>
<proteinExistence type="predicted"/>
<evidence type="ECO:0008006" key="3">
    <source>
        <dbReference type="Google" id="ProtNLM"/>
    </source>
</evidence>
<accession>A0A1F8GZ41</accession>
<dbReference type="InterPro" id="IPR011008">
    <property type="entry name" value="Dimeric_a/b-barrel"/>
</dbReference>
<gene>
    <name evidence="1" type="ORF">A3A33_01180</name>
</gene>
<sequence length="93" mass="10376">MYIIIKKFKSEEIEKAIENARTSFLPAVSAMPGFVDYHVIKSAEDMIVSVLLFNSKAEADASIVMSKQWIADNGFDALYQLEEMTVGEVVVRG</sequence>
<name>A0A1F8GZ41_9BACT</name>
<evidence type="ECO:0000313" key="2">
    <source>
        <dbReference type="Proteomes" id="UP000179047"/>
    </source>
</evidence>
<dbReference type="STRING" id="1802701.A3A33_01180"/>
<evidence type="ECO:0000313" key="1">
    <source>
        <dbReference type="EMBL" id="OGN29918.1"/>
    </source>
</evidence>
<dbReference type="Proteomes" id="UP000179047">
    <property type="component" value="Unassembled WGS sequence"/>
</dbReference>
<comment type="caution">
    <text evidence="1">The sequence shown here is derived from an EMBL/GenBank/DDBJ whole genome shotgun (WGS) entry which is preliminary data.</text>
</comment>
<dbReference type="SUPFAM" id="SSF54909">
    <property type="entry name" value="Dimeric alpha+beta barrel"/>
    <property type="match status" value="1"/>
</dbReference>
<organism evidence="1 2">
    <name type="scientific">Candidatus Yanofskybacteria bacterium RIFCSPLOWO2_01_FULL_49_25</name>
    <dbReference type="NCBI Taxonomy" id="1802701"/>
    <lineage>
        <taxon>Bacteria</taxon>
        <taxon>Candidatus Yanofskyibacteriota</taxon>
    </lineage>
</organism>
<protein>
    <recommendedName>
        <fullName evidence="3">ABM domain-containing protein</fullName>
    </recommendedName>
</protein>
<dbReference type="EMBL" id="MGKP01000001">
    <property type="protein sequence ID" value="OGN29918.1"/>
    <property type="molecule type" value="Genomic_DNA"/>
</dbReference>
<reference evidence="1 2" key="1">
    <citation type="journal article" date="2016" name="Nat. Commun.">
        <title>Thousands of microbial genomes shed light on interconnected biogeochemical processes in an aquifer system.</title>
        <authorList>
            <person name="Anantharaman K."/>
            <person name="Brown C.T."/>
            <person name="Hug L.A."/>
            <person name="Sharon I."/>
            <person name="Castelle C.J."/>
            <person name="Probst A.J."/>
            <person name="Thomas B.C."/>
            <person name="Singh A."/>
            <person name="Wilkins M.J."/>
            <person name="Karaoz U."/>
            <person name="Brodie E.L."/>
            <person name="Williams K.H."/>
            <person name="Hubbard S.S."/>
            <person name="Banfield J.F."/>
        </authorList>
    </citation>
    <scope>NUCLEOTIDE SEQUENCE [LARGE SCALE GENOMIC DNA]</scope>
</reference>